<dbReference type="SUPFAM" id="SSF49354">
    <property type="entry name" value="PapD-like"/>
    <property type="match status" value="1"/>
</dbReference>
<keyword evidence="1" id="KW-0963">Cytoplasm</keyword>
<dbReference type="InterPro" id="IPR000535">
    <property type="entry name" value="MSP_dom"/>
</dbReference>
<sequence>LCKQHAMDDAVVETFPEKEIVIIGQPTQTAQADLIIKNISKNCIAYKIRCSSFKISISPKIGILEQNQSCKITLTRQPVQDITSAKLLIMTVKVDNSQANPTFVWGTFEKLPNRKRLKIKFQNE</sequence>
<evidence type="ECO:0000313" key="4">
    <source>
        <dbReference type="EMBL" id="KRZ30956.1"/>
    </source>
</evidence>
<dbReference type="Proteomes" id="UP000054805">
    <property type="component" value="Unassembled WGS sequence"/>
</dbReference>
<gene>
    <name evidence="3" type="ORF">T4A_4348</name>
    <name evidence="4" type="ORF">T4B_15023</name>
    <name evidence="5" type="ORF">T4C_5256</name>
</gene>
<name>A0A0V1J7L5_TRIPS</name>
<accession>A0A0V1J7L5</accession>
<dbReference type="PROSITE" id="PS50202">
    <property type="entry name" value="MSP"/>
    <property type="match status" value="1"/>
</dbReference>
<comment type="caution">
    <text evidence="4">The sequence shown here is derived from an EMBL/GenBank/DDBJ whole genome shotgun (WGS) entry which is preliminary data.</text>
</comment>
<evidence type="ECO:0000313" key="3">
    <source>
        <dbReference type="EMBL" id="KRY71344.1"/>
    </source>
</evidence>
<organism evidence="4 7">
    <name type="scientific">Trichinella pseudospiralis</name>
    <name type="common">Parasitic roundworm</name>
    <dbReference type="NCBI Taxonomy" id="6337"/>
    <lineage>
        <taxon>Eukaryota</taxon>
        <taxon>Metazoa</taxon>
        <taxon>Ecdysozoa</taxon>
        <taxon>Nematoda</taxon>
        <taxon>Enoplea</taxon>
        <taxon>Dorylaimia</taxon>
        <taxon>Trichinellida</taxon>
        <taxon>Trichinellidae</taxon>
        <taxon>Trichinella</taxon>
    </lineage>
</organism>
<reference evidence="6 7" key="1">
    <citation type="submission" date="2015-01" db="EMBL/GenBank/DDBJ databases">
        <title>Evolution of Trichinella species and genotypes.</title>
        <authorList>
            <person name="Korhonen P.K."/>
            <person name="Edoardo P."/>
            <person name="Giuseppe L.R."/>
            <person name="Gasser R.B."/>
        </authorList>
    </citation>
    <scope>NUCLEOTIDE SEQUENCE [LARGE SCALE GENOMIC DNA]</scope>
    <source>
        <strain evidence="3">ISS13</strain>
        <strain evidence="5">ISS176</strain>
        <strain evidence="4">ISS588</strain>
    </source>
</reference>
<evidence type="ECO:0000313" key="5">
    <source>
        <dbReference type="EMBL" id="KRZ40098.1"/>
    </source>
</evidence>
<dbReference type="AlphaFoldDB" id="A0A0V1J7L5"/>
<dbReference type="Proteomes" id="UP000054632">
    <property type="component" value="Unassembled WGS sequence"/>
</dbReference>
<dbReference type="EMBL" id="JYDR01000059">
    <property type="protein sequence ID" value="KRY71344.1"/>
    <property type="molecule type" value="Genomic_DNA"/>
</dbReference>
<proteinExistence type="predicted"/>
<dbReference type="EMBL" id="JYDS01000030">
    <property type="protein sequence ID" value="KRZ30956.1"/>
    <property type="molecule type" value="Genomic_DNA"/>
</dbReference>
<feature type="non-terminal residue" evidence="4">
    <location>
        <position position="1"/>
    </location>
</feature>
<keyword evidence="7" id="KW-1185">Reference proteome</keyword>
<dbReference type="InterPro" id="IPR013783">
    <property type="entry name" value="Ig-like_fold"/>
</dbReference>
<keyword evidence="1" id="KW-0206">Cytoskeleton</keyword>
<evidence type="ECO:0000256" key="1">
    <source>
        <dbReference type="RuleBase" id="RU003425"/>
    </source>
</evidence>
<dbReference type="Pfam" id="PF00635">
    <property type="entry name" value="Motile_Sperm"/>
    <property type="match status" value="1"/>
</dbReference>
<evidence type="ECO:0000313" key="7">
    <source>
        <dbReference type="Proteomes" id="UP000054805"/>
    </source>
</evidence>
<protein>
    <recommendedName>
        <fullName evidence="1">Major sperm protein</fullName>
    </recommendedName>
</protein>
<dbReference type="InterPro" id="IPR008962">
    <property type="entry name" value="PapD-like_sf"/>
</dbReference>
<dbReference type="Gene3D" id="2.60.40.10">
    <property type="entry name" value="Immunoglobulins"/>
    <property type="match status" value="1"/>
</dbReference>
<feature type="domain" description="MSP" evidence="2">
    <location>
        <begin position="11"/>
        <end position="124"/>
    </location>
</feature>
<dbReference type="EMBL" id="JYDV01000029">
    <property type="protein sequence ID" value="KRZ40098.1"/>
    <property type="molecule type" value="Genomic_DNA"/>
</dbReference>
<evidence type="ECO:0000313" key="6">
    <source>
        <dbReference type="Proteomes" id="UP000054632"/>
    </source>
</evidence>
<dbReference type="Proteomes" id="UP000054826">
    <property type="component" value="Unassembled WGS sequence"/>
</dbReference>
<comment type="function">
    <text evidence="1">Central component in molecular interactions underlying sperm crawling. Forms an extensive filament system that extends from sperm villipoda, along the leading edge of the pseudopod.</text>
</comment>
<evidence type="ECO:0000259" key="2">
    <source>
        <dbReference type="PROSITE" id="PS50202"/>
    </source>
</evidence>